<proteinExistence type="predicted"/>
<evidence type="ECO:0000256" key="2">
    <source>
        <dbReference type="SAM" id="Phobius"/>
    </source>
</evidence>
<geneLocation type="plasmid" evidence="3 4">
    <name>pASTE61-200</name>
</geneLocation>
<evidence type="ECO:0000313" key="3">
    <source>
        <dbReference type="EMBL" id="AMJ76654.1"/>
    </source>
</evidence>
<dbReference type="RefSeq" id="WP_061093695.1">
    <property type="nucleotide sequence ID" value="NZ_CP013927.1"/>
</dbReference>
<feature type="region of interest" description="Disordered" evidence="1">
    <location>
        <begin position="1719"/>
        <end position="1756"/>
    </location>
</feature>
<accession>A0ABM5YPV2</accession>
<dbReference type="SUPFAM" id="SSF69360">
    <property type="entry name" value="Cell wall binding repeat"/>
    <property type="match status" value="2"/>
</dbReference>
<keyword evidence="2" id="KW-1133">Transmembrane helix</keyword>
<keyword evidence="4" id="KW-1185">Reference proteome</keyword>
<reference evidence="3 4" key="1">
    <citation type="submission" date="2015-12" db="EMBL/GenBank/DDBJ databases">
        <title>Intraspecies pangenome expansion in the marine bacterium Alteromonas.</title>
        <authorList>
            <person name="Lopez-Perez M."/>
            <person name="Rodriguez-Valera F."/>
        </authorList>
    </citation>
    <scope>NUCLEOTIDE SEQUENCE [LARGE SCALE GENOMIC DNA]</scope>
    <source>
        <strain evidence="3 4">LMG 21861</strain>
        <plasmid evidence="3 4">pASTE61-200</plasmid>
    </source>
</reference>
<feature type="compositionally biased region" description="Polar residues" evidence="1">
    <location>
        <begin position="1719"/>
        <end position="1731"/>
    </location>
</feature>
<dbReference type="EMBL" id="CP013927">
    <property type="protein sequence ID" value="AMJ76654.1"/>
    <property type="molecule type" value="Genomic_DNA"/>
</dbReference>
<feature type="region of interest" description="Disordered" evidence="1">
    <location>
        <begin position="1642"/>
        <end position="1671"/>
    </location>
</feature>
<feature type="transmembrane region" description="Helical" evidence="2">
    <location>
        <begin position="21"/>
        <end position="46"/>
    </location>
</feature>
<organism evidence="3 4">
    <name type="scientific">Alteromonas stellipolaris</name>
    <dbReference type="NCBI Taxonomy" id="233316"/>
    <lineage>
        <taxon>Bacteria</taxon>
        <taxon>Pseudomonadati</taxon>
        <taxon>Pseudomonadota</taxon>
        <taxon>Gammaproteobacteria</taxon>
        <taxon>Alteromonadales</taxon>
        <taxon>Alteromonadaceae</taxon>
        <taxon>Alteromonas/Salinimonas group</taxon>
        <taxon>Alteromonas</taxon>
    </lineage>
</organism>
<dbReference type="Proteomes" id="UP000056750">
    <property type="component" value="Plasmid pASTE61-200"/>
</dbReference>
<evidence type="ECO:0000313" key="4">
    <source>
        <dbReference type="Proteomes" id="UP000056750"/>
    </source>
</evidence>
<name>A0ABM5YPV2_9ALTE</name>
<sequence length="1947" mass="208994">MLKQSVTKFRQGLASVHKRPLWAVILLGIATAFLLVVIALFVLSFFSDEEDALQGKVAFSESIGEAKSGAEYDNAYRNSINEQNQSDYERASKVKGGMQIPFIIDDLPNAGSDQKIDGGLCGCEPMSDAQFKEMLARAGVDFKGNTLVRRVGQSDVYINANRFLVNEDGSGNYRFLREDVKLGDDGALQKADGSLFTLPHVGAVFLSTDGSFIDSENHNIPLQGALLTLEGHIILGNGQIASRPDNMQQEALTDIYLTVEGQLATVDAKPIMHGGLFVFRNRERELVDLNRIPIRWENDTVAQNRNGYITNSKGDVFKTLGVLFSYDGILIDNHGKLTQPLLTINRIKNSDLYLDEKMNLLDRFGGGVASYGELVTVSVGDALLVKGKNLVNHKDALVNIDSQGALSVDIGLGGVQSGLLKNSQGAAYDRFGHLITRTGKLTQRGASDVYHTSDGLLSAVDGKPLKYYANKDIFFDFNTFLPNGSIGLRTYDDEVVLDQNSERVYINEAGEFVTKDSRPVKLGVAITTTAGAVVKQSGSVPSLDNKRVVLTAEGKPLLHNGRAVYRREDGRLVYADNTPVTNDSGAALYLQDSGVITDEIGKPDVLEGFSVNDGTRVGNQFETVEPLLDSQGNPILVNGKPVYKRGNKLIYADGTAVTDAFGSALKIDSATGKVINEHGEEHKALSSRLGRGVYGDVTALTANGEPVYIDGKKVFRQADGSLVDEDGQVITTEDGKLVYYDQSKGLVTASGEKVSGIKLTNQSGGQVSVAELDRSSAPLMSNGKPVFVDGKRAFMRPDGSLVDESGQPITNKDGEVVFFDPEEGLVTQGGQVSALVMTNAAGQRIAPKSVNTAMPLSVNGLPVFVDGKRAFMRPDGSLADESGQPIINEDGEVVFFDPEKGLVTQHGEPVSDIAMTNSAGEQVSPEDVSSSIPLSANEKPVFVDGKRAFLQPDGSLVDESGNPITNKDGEIVFFDAEKGLVTKDGAVVTDMAMTDSSGKRINSKDVTTSIPLSTKGKQVYLNGKRSFMRSDGSLVDENGRKITNKDGEVIYFDADKGLVTKDGTAIDDMKLSTKDGNSLNASDIDTSVAAKRLTGLSKDGQSLFYNGKKVYQRPDGTIVDENNNPILTADGKALHLDAKGRLLDSSNNIVPLPTFTDAKGNFVSNDNIKTGFANIDKQRGLQAVTRNGEPLYYNNKKVFRRADGTLVDENDNVVTTKDGKAVKLSADGELTTFDGQKIDEPLLKNKLGELVPNQDIDSASPTKLLTENGKAVYFNGRKVHVRPDGILVDEFDRELVGDDGLPLRLNENNQVVDSAGNPVSLGDSAGRPVMNGNFKTRGNGQLGDFTEQDGYIIGKDGKPLLHNGQRVVRKADGYLYTEDGKRIENKDGMPIKLNDKGEFVDAKGNVIEEALFTNGEGVLLYGNGKPVTSLMKRIGDSDMYLSRDGHIVDEKGKPYLIDGQPVLVDPQTSELVGPDGKPIRDAEGNSVLISSSGKLISRDSKLSKGTLLTSSDGELLTTEGVLASKSDELIPIPGTSYYRTKDGVVVDGKGRLVNYGEDIIRINKQGKLVDGRGRSLRYRGQALGTDAQGYIVDSKNERILIDDKPIKVENLSTVLEKPKASTTPPILVGVAEPKGNVTQITQSNGAESSDKVARAQVDVNSTTEASVTPKRDVDLTKASNAARARLIARYNKLSTALDTEITSIESAAKSTYTSVSEIADLGSSTSSTPKTANAGDTDRDSNEQPNAKGKAGGEDNRELLFGAGDNLYAVTTQQMNSDLNDELEVSILSGKRGSLVYLATAYAKVELRYDNAVLAFNRICPVKQDCFALSGIGLDPATGSAAIGAAEVDTHFMYRYGSLFLASFGAGVSDGITDSLDSETETTTDGTSTSTVRVIKGLNYGEIAVKGVAETGNTLLPLLTSRVNRPVTVTIPAQTELVIKLTQPLYH</sequence>
<keyword evidence="2" id="KW-0812">Transmembrane</keyword>
<gene>
    <name evidence="3" type="ORF">AVL57_00470</name>
</gene>
<protein>
    <submittedName>
        <fullName evidence="3">Uncharacterized protein</fullName>
    </submittedName>
</protein>
<keyword evidence="3" id="KW-0614">Plasmid</keyword>
<keyword evidence="2" id="KW-0472">Membrane</keyword>
<evidence type="ECO:0000256" key="1">
    <source>
        <dbReference type="SAM" id="MobiDB-lite"/>
    </source>
</evidence>